<organism evidence="2 3">
    <name type="scientific">Tumebacillus lacus</name>
    <dbReference type="NCBI Taxonomy" id="2995335"/>
    <lineage>
        <taxon>Bacteria</taxon>
        <taxon>Bacillati</taxon>
        <taxon>Bacillota</taxon>
        <taxon>Bacilli</taxon>
        <taxon>Bacillales</taxon>
        <taxon>Alicyclobacillaceae</taxon>
        <taxon>Tumebacillus</taxon>
    </lineage>
</organism>
<reference evidence="2 3" key="1">
    <citation type="submission" date="2022-11" db="EMBL/GenBank/DDBJ databases">
        <title>Study of microbial diversity in lake waters.</title>
        <authorList>
            <person name="Zhang J."/>
        </authorList>
    </citation>
    <scope>NUCLEOTIDE SEQUENCE [LARGE SCALE GENOMIC DNA]</scope>
    <source>
        <strain evidence="2 3">DT12</strain>
    </source>
</reference>
<dbReference type="PANTHER" id="PTHR13847:SF201">
    <property type="entry name" value="PUTATIBE OXIDOREDUCTASE"/>
    <property type="match status" value="1"/>
</dbReference>
<gene>
    <name evidence="2" type="ORF">OS242_13995</name>
</gene>
<accession>A0ABT3X512</accession>
<dbReference type="Gene3D" id="3.50.50.60">
    <property type="entry name" value="FAD/NAD(P)-binding domain"/>
    <property type="match status" value="1"/>
</dbReference>
<feature type="domain" description="FAD dependent oxidoreductase" evidence="1">
    <location>
        <begin position="30"/>
        <end position="385"/>
    </location>
</feature>
<dbReference type="InterPro" id="IPR036188">
    <property type="entry name" value="FAD/NAD-bd_sf"/>
</dbReference>
<dbReference type="RefSeq" id="WP_267152304.1">
    <property type="nucleotide sequence ID" value="NZ_JAPMLT010000008.1"/>
</dbReference>
<evidence type="ECO:0000259" key="1">
    <source>
        <dbReference type="Pfam" id="PF01266"/>
    </source>
</evidence>
<dbReference type="Proteomes" id="UP001208017">
    <property type="component" value="Unassembled WGS sequence"/>
</dbReference>
<dbReference type="EMBL" id="JAPMLT010000008">
    <property type="protein sequence ID" value="MCX7571058.1"/>
    <property type="molecule type" value="Genomic_DNA"/>
</dbReference>
<dbReference type="InterPro" id="IPR006076">
    <property type="entry name" value="FAD-dep_OxRdtase"/>
</dbReference>
<protein>
    <submittedName>
        <fullName evidence="2">FAD-dependent oxidoreductase</fullName>
    </submittedName>
</protein>
<evidence type="ECO:0000313" key="3">
    <source>
        <dbReference type="Proteomes" id="UP001208017"/>
    </source>
</evidence>
<dbReference type="SUPFAM" id="SSF51905">
    <property type="entry name" value="FAD/NAD(P)-binding domain"/>
    <property type="match status" value="1"/>
</dbReference>
<sequence>MDLKEGGLLWVETFPDAPAYPRLQEDLTCDVVVVGGGEGGANCAYQLSEHGVDTVMLERRRVGYGSTSANTGLIQYSNDAPMHQLADSLGLDVAVRYYKLCQRAVDVLDHMSHTLADPIEFKRRDSLYYASSEKDVKKLEAEYALQTRYGFPVAYWTEEQVAEQFPFRKAAALHATGDAELNPFRFAHALVRHAARKNLRVYEETEVCSIFHENGRVCLRTSEGQIVRAKKAVIATGYEAQENQRTPGAVVESSYAIATEPVRDFSSYASRCLIWETARPYLYMRTTFDDRIVVGGLDESAFEGPKRDNLLPQKAEQLLIELKTLFPAFADLKISHRWTAAFGGTKDGLPFIGEHPFHENCYYALGYGGNGTVYAIIAGEIIKELILCGQHPDAPLFAVGRMR</sequence>
<dbReference type="Gene3D" id="3.30.9.10">
    <property type="entry name" value="D-Amino Acid Oxidase, subunit A, domain 2"/>
    <property type="match status" value="1"/>
</dbReference>
<proteinExistence type="predicted"/>
<evidence type="ECO:0000313" key="2">
    <source>
        <dbReference type="EMBL" id="MCX7571058.1"/>
    </source>
</evidence>
<dbReference type="PANTHER" id="PTHR13847">
    <property type="entry name" value="SARCOSINE DEHYDROGENASE-RELATED"/>
    <property type="match status" value="1"/>
</dbReference>
<dbReference type="Pfam" id="PF01266">
    <property type="entry name" value="DAO"/>
    <property type="match status" value="1"/>
</dbReference>
<name>A0ABT3X512_9BACL</name>
<comment type="caution">
    <text evidence="2">The sequence shown here is derived from an EMBL/GenBank/DDBJ whole genome shotgun (WGS) entry which is preliminary data.</text>
</comment>
<keyword evidence="3" id="KW-1185">Reference proteome</keyword>